<keyword evidence="4" id="KW-1185">Reference proteome</keyword>
<name>A0A849ACG3_9ACTN</name>
<protein>
    <submittedName>
        <fullName evidence="3">Uncharacterized protein</fullName>
    </submittedName>
</protein>
<evidence type="ECO:0000313" key="4">
    <source>
        <dbReference type="Proteomes" id="UP000562984"/>
    </source>
</evidence>
<evidence type="ECO:0000313" key="3">
    <source>
        <dbReference type="EMBL" id="NNG36861.1"/>
    </source>
</evidence>
<gene>
    <name evidence="3" type="ORF">HKD39_14300</name>
</gene>
<reference evidence="3 4" key="1">
    <citation type="submission" date="2020-05" db="EMBL/GenBank/DDBJ databases">
        <title>Nakamurella sp. DB0629 isolated from air conditioner.</title>
        <authorList>
            <person name="Kim D.H."/>
            <person name="Kim D.-U."/>
        </authorList>
    </citation>
    <scope>NUCLEOTIDE SEQUENCE [LARGE SCALE GENOMIC DNA]</scope>
    <source>
        <strain evidence="3 4">DB0629</strain>
    </source>
</reference>
<sequence>MSATTRTALGGRLAGAALAVALLTLTACSDPVAGDAESGYQPPAIDKVRLTQSPPPGGEIIAISADGSRTVAIDNNKVCSVRGTDQPVCAQLPDDGPKPAVALAPAGDRYVVFTDPRTVGYPPVGGAWIVAADTGKATTIELPRRTLPSGRGAGAPSPTEPSGSAPGGSAPSGSARSSSPPAGSGGPDLPELMAAFVWGENDTLYGVTIGSGVVQVNPADGSTKQLVPGATEPYDVLTRVTLAGSTLVTLRRVAPNDTRLVSLTLPAGTPAGPQVPLGEGQPLLLGASPDGQHALVSKTDLQRFLPGETSVVDLKTGAKKTVPGTADAYTMAGGYSPDGSLIALVTANKKNDSRLPSGFTMALAPADGSAAPRPVGDPGKTQAYGGLRWNTKNPLCTDGSLIPEVACWTLQ</sequence>
<proteinExistence type="predicted"/>
<dbReference type="RefSeq" id="WP_171200545.1">
    <property type="nucleotide sequence ID" value="NZ_JABEND010000008.1"/>
</dbReference>
<evidence type="ECO:0000256" key="1">
    <source>
        <dbReference type="SAM" id="MobiDB-lite"/>
    </source>
</evidence>
<feature type="compositionally biased region" description="Low complexity" evidence="1">
    <location>
        <begin position="154"/>
        <end position="182"/>
    </location>
</feature>
<accession>A0A849ACG3</accession>
<dbReference type="PROSITE" id="PS51257">
    <property type="entry name" value="PROKAR_LIPOPROTEIN"/>
    <property type="match status" value="1"/>
</dbReference>
<feature type="chain" id="PRO_5038467238" evidence="2">
    <location>
        <begin position="30"/>
        <end position="411"/>
    </location>
</feature>
<comment type="caution">
    <text evidence="3">The sequence shown here is derived from an EMBL/GenBank/DDBJ whole genome shotgun (WGS) entry which is preliminary data.</text>
</comment>
<keyword evidence="2" id="KW-0732">Signal</keyword>
<evidence type="ECO:0000256" key="2">
    <source>
        <dbReference type="SAM" id="SignalP"/>
    </source>
</evidence>
<dbReference type="Proteomes" id="UP000562984">
    <property type="component" value="Unassembled WGS sequence"/>
</dbReference>
<dbReference type="SUPFAM" id="SSF82171">
    <property type="entry name" value="DPP6 N-terminal domain-like"/>
    <property type="match status" value="1"/>
</dbReference>
<feature type="region of interest" description="Disordered" evidence="1">
    <location>
        <begin position="140"/>
        <end position="188"/>
    </location>
</feature>
<feature type="signal peptide" evidence="2">
    <location>
        <begin position="1"/>
        <end position="29"/>
    </location>
</feature>
<dbReference type="AlphaFoldDB" id="A0A849ACG3"/>
<organism evidence="3 4">
    <name type="scientific">Nakamurella aerolata</name>
    <dbReference type="NCBI Taxonomy" id="1656892"/>
    <lineage>
        <taxon>Bacteria</taxon>
        <taxon>Bacillati</taxon>
        <taxon>Actinomycetota</taxon>
        <taxon>Actinomycetes</taxon>
        <taxon>Nakamurellales</taxon>
        <taxon>Nakamurellaceae</taxon>
        <taxon>Nakamurella</taxon>
    </lineage>
</organism>
<dbReference type="EMBL" id="JABEND010000008">
    <property type="protein sequence ID" value="NNG36861.1"/>
    <property type="molecule type" value="Genomic_DNA"/>
</dbReference>